<dbReference type="EMBL" id="JAAIUW010000003">
    <property type="protein sequence ID" value="KAF7839049.1"/>
    <property type="molecule type" value="Genomic_DNA"/>
</dbReference>
<proteinExistence type="predicted"/>
<feature type="region of interest" description="Disordered" evidence="1">
    <location>
        <begin position="105"/>
        <end position="130"/>
    </location>
</feature>
<dbReference type="PANTHER" id="PTHR33710:SF77">
    <property type="entry name" value="DNASE I-LIKE SUPERFAMILY PROTEIN"/>
    <property type="match status" value="1"/>
</dbReference>
<feature type="compositionally biased region" description="Basic and acidic residues" evidence="1">
    <location>
        <begin position="113"/>
        <end position="130"/>
    </location>
</feature>
<comment type="caution">
    <text evidence="2">The sequence shown here is derived from an EMBL/GenBank/DDBJ whole genome shotgun (WGS) entry which is preliminary data.</text>
</comment>
<sequence length="536" mass="59763">MEDMIEAQAVDSNLGEQGFVSFRDKLLSTPTDMHSVKEGEVVISDLDGSSSDEDSSSDADSSSEDEGDDRLEIPVLEFSQEEYDQWCRLWKLTLLVRLMGKTVEGSKAPATDGGDHPNQDDGKGREDEMGKSEIYGPWMLLKKPNQRRNIAFRKSGVNANHGPKVNGGLVKGANLSRFGVLRDLDLNEDHHQAYFSGVNEKSMRESFVNPVFEGERSSGGSKNGVGLSGLGPSIPFKPIQPHVSILSGTMSYNDSVRHPSKPPDLNEEFMDVGGENIGDNIEDMHMHEVEDVAPATRSKTFLGLVRDLKHRHNIDFVALVETRQSGDKASEIIKKLGFDGLERVHAVGFVGGIWCLWRKDRVSVSVLLKHHQFMHLKVNKGGKDWLFMVVYGSPTHGGSSGGSRPDRGFWDWVGECDMIDLGFTGSRFTWSRKGVSIRLDRVLVSQSWKLMFLEATVVHLPCFKSDHNPLWIRFDPSTASTYRHDMSFRFLAAWVTHESFSNVVREAWKQGTSWHVGVKTIKHATAKDASFAAVKE</sequence>
<gene>
    <name evidence="2" type="ORF">G2W53_007531</name>
</gene>
<name>A0A834X6L3_9FABA</name>
<keyword evidence="2" id="KW-0695">RNA-directed DNA polymerase</keyword>
<dbReference type="OrthoDB" id="1720282at2759"/>
<organism evidence="2 3">
    <name type="scientific">Senna tora</name>
    <dbReference type="NCBI Taxonomy" id="362788"/>
    <lineage>
        <taxon>Eukaryota</taxon>
        <taxon>Viridiplantae</taxon>
        <taxon>Streptophyta</taxon>
        <taxon>Embryophyta</taxon>
        <taxon>Tracheophyta</taxon>
        <taxon>Spermatophyta</taxon>
        <taxon>Magnoliopsida</taxon>
        <taxon>eudicotyledons</taxon>
        <taxon>Gunneridae</taxon>
        <taxon>Pentapetalae</taxon>
        <taxon>rosids</taxon>
        <taxon>fabids</taxon>
        <taxon>Fabales</taxon>
        <taxon>Fabaceae</taxon>
        <taxon>Caesalpinioideae</taxon>
        <taxon>Cassia clade</taxon>
        <taxon>Senna</taxon>
    </lineage>
</organism>
<feature type="region of interest" description="Disordered" evidence="1">
    <location>
        <begin position="30"/>
        <end position="70"/>
    </location>
</feature>
<dbReference type="SUPFAM" id="SSF56219">
    <property type="entry name" value="DNase I-like"/>
    <property type="match status" value="1"/>
</dbReference>
<evidence type="ECO:0000313" key="3">
    <source>
        <dbReference type="Proteomes" id="UP000634136"/>
    </source>
</evidence>
<dbReference type="Proteomes" id="UP000634136">
    <property type="component" value="Unassembled WGS sequence"/>
</dbReference>
<dbReference type="PANTHER" id="PTHR33710">
    <property type="entry name" value="BNAC02G09200D PROTEIN"/>
    <property type="match status" value="1"/>
</dbReference>
<reference evidence="2" key="1">
    <citation type="submission" date="2020-09" db="EMBL/GenBank/DDBJ databases">
        <title>Genome-Enabled Discovery of Anthraquinone Biosynthesis in Senna tora.</title>
        <authorList>
            <person name="Kang S.-H."/>
            <person name="Pandey R.P."/>
            <person name="Lee C.-M."/>
            <person name="Sim J.-S."/>
            <person name="Jeong J.-T."/>
            <person name="Choi B.-S."/>
            <person name="Jung M."/>
            <person name="Ginzburg D."/>
            <person name="Zhao K."/>
            <person name="Won S.Y."/>
            <person name="Oh T.-J."/>
            <person name="Yu Y."/>
            <person name="Kim N.-H."/>
            <person name="Lee O.R."/>
            <person name="Lee T.-H."/>
            <person name="Bashyal P."/>
            <person name="Kim T.-S."/>
            <person name="Lee W.-H."/>
            <person name="Kawkins C."/>
            <person name="Kim C.-K."/>
            <person name="Kim J.S."/>
            <person name="Ahn B.O."/>
            <person name="Rhee S.Y."/>
            <person name="Sohng J.K."/>
        </authorList>
    </citation>
    <scope>NUCLEOTIDE SEQUENCE</scope>
    <source>
        <tissue evidence="2">Leaf</tissue>
    </source>
</reference>
<keyword evidence="2" id="KW-0808">Transferase</keyword>
<accession>A0A834X6L3</accession>
<dbReference type="GO" id="GO:0003964">
    <property type="term" value="F:RNA-directed DNA polymerase activity"/>
    <property type="evidence" value="ECO:0007669"/>
    <property type="project" value="UniProtKB-KW"/>
</dbReference>
<keyword evidence="2" id="KW-0548">Nucleotidyltransferase</keyword>
<evidence type="ECO:0000313" key="2">
    <source>
        <dbReference type="EMBL" id="KAF7839049.1"/>
    </source>
</evidence>
<dbReference type="AlphaFoldDB" id="A0A834X6L3"/>
<dbReference type="InterPro" id="IPR036691">
    <property type="entry name" value="Endo/exonu/phosph_ase_sf"/>
</dbReference>
<evidence type="ECO:0000256" key="1">
    <source>
        <dbReference type="SAM" id="MobiDB-lite"/>
    </source>
</evidence>
<keyword evidence="3" id="KW-1185">Reference proteome</keyword>
<dbReference type="Gene3D" id="3.60.10.10">
    <property type="entry name" value="Endonuclease/exonuclease/phosphatase"/>
    <property type="match status" value="1"/>
</dbReference>
<protein>
    <submittedName>
        <fullName evidence="2">RNA-directed DNA polymerase</fullName>
    </submittedName>
</protein>
<feature type="compositionally biased region" description="Acidic residues" evidence="1">
    <location>
        <begin position="50"/>
        <end position="69"/>
    </location>
</feature>